<protein>
    <submittedName>
        <fullName evidence="5">AraC family transcriptional regulator of arabinose operon</fullName>
    </submittedName>
</protein>
<dbReference type="PRINTS" id="PR00032">
    <property type="entry name" value="HTHARAC"/>
</dbReference>
<dbReference type="InterPro" id="IPR018060">
    <property type="entry name" value="HTH_AraC"/>
</dbReference>
<accession>A0A2M8Z973</accession>
<feature type="domain" description="HTH araC/xylS-type" evidence="4">
    <location>
        <begin position="189"/>
        <end position="286"/>
    </location>
</feature>
<dbReference type="SUPFAM" id="SSF46689">
    <property type="entry name" value="Homeodomain-like"/>
    <property type="match status" value="2"/>
</dbReference>
<evidence type="ECO:0000313" key="5">
    <source>
        <dbReference type="EMBL" id="PJJ29999.1"/>
    </source>
</evidence>
<dbReference type="InterPro" id="IPR014710">
    <property type="entry name" value="RmlC-like_jellyroll"/>
</dbReference>
<dbReference type="InterPro" id="IPR018062">
    <property type="entry name" value="HTH_AraC-typ_CS"/>
</dbReference>
<dbReference type="EMBL" id="PGET01000001">
    <property type="protein sequence ID" value="PJJ29999.1"/>
    <property type="molecule type" value="Genomic_DNA"/>
</dbReference>
<dbReference type="CDD" id="cd06986">
    <property type="entry name" value="cupin_MmsR-like_N"/>
    <property type="match status" value="1"/>
</dbReference>
<keyword evidence="3" id="KW-0804">Transcription</keyword>
<evidence type="ECO:0000256" key="1">
    <source>
        <dbReference type="ARBA" id="ARBA00023015"/>
    </source>
</evidence>
<dbReference type="PROSITE" id="PS01124">
    <property type="entry name" value="HTH_ARAC_FAMILY_2"/>
    <property type="match status" value="1"/>
</dbReference>
<evidence type="ECO:0000256" key="3">
    <source>
        <dbReference type="ARBA" id="ARBA00023163"/>
    </source>
</evidence>
<dbReference type="RefSeq" id="WP_100306307.1">
    <property type="nucleotide sequence ID" value="NZ_PGET01000001.1"/>
</dbReference>
<dbReference type="InterPro" id="IPR037923">
    <property type="entry name" value="HTH-like"/>
</dbReference>
<comment type="caution">
    <text evidence="5">The sequence shown here is derived from an EMBL/GenBank/DDBJ whole genome shotgun (WGS) entry which is preliminary data.</text>
</comment>
<keyword evidence="2" id="KW-0238">DNA-binding</keyword>
<proteinExistence type="predicted"/>
<organism evidence="5 6">
    <name type="scientific">[Clostridium] celerecrescens 18A</name>
    <dbReference type="NCBI Taxonomy" id="1286362"/>
    <lineage>
        <taxon>Bacteria</taxon>
        <taxon>Bacillati</taxon>
        <taxon>Bacillota</taxon>
        <taxon>Clostridia</taxon>
        <taxon>Lachnospirales</taxon>
        <taxon>Lachnospiraceae</taxon>
        <taxon>Lacrimispora</taxon>
    </lineage>
</organism>
<dbReference type="PANTHER" id="PTHR43280:SF30">
    <property type="entry name" value="MMSAB OPERON REGULATORY PROTEIN"/>
    <property type="match status" value="1"/>
</dbReference>
<dbReference type="PANTHER" id="PTHR43280">
    <property type="entry name" value="ARAC-FAMILY TRANSCRIPTIONAL REGULATOR"/>
    <property type="match status" value="1"/>
</dbReference>
<dbReference type="Proteomes" id="UP000231092">
    <property type="component" value="Unassembled WGS sequence"/>
</dbReference>
<gene>
    <name evidence="5" type="ORF">H171_3567</name>
</gene>
<dbReference type="GO" id="GO:0043565">
    <property type="term" value="F:sequence-specific DNA binding"/>
    <property type="evidence" value="ECO:0007669"/>
    <property type="project" value="InterPro"/>
</dbReference>
<dbReference type="GO" id="GO:0003700">
    <property type="term" value="F:DNA-binding transcription factor activity"/>
    <property type="evidence" value="ECO:0007669"/>
    <property type="project" value="InterPro"/>
</dbReference>
<reference evidence="5 6" key="1">
    <citation type="submission" date="2017-11" db="EMBL/GenBank/DDBJ databases">
        <title>Understudied soil microbes with underappreciated capabilities: Untangling the Clostridium saccharolyticum group.</title>
        <authorList>
            <person name="Leschine S."/>
        </authorList>
    </citation>
    <scope>NUCLEOTIDE SEQUENCE [LARGE SCALE GENOMIC DNA]</scope>
    <source>
        <strain evidence="5 6">18A</strain>
    </source>
</reference>
<dbReference type="InterPro" id="IPR020449">
    <property type="entry name" value="Tscrpt_reg_AraC-type_HTH"/>
</dbReference>
<dbReference type="AlphaFoldDB" id="A0A2M8Z973"/>
<dbReference type="PROSITE" id="PS00041">
    <property type="entry name" value="HTH_ARAC_FAMILY_1"/>
    <property type="match status" value="1"/>
</dbReference>
<sequence length="290" mass="33858">MSEKQTTYKNVAGFRCLRNIKRQTNDLYLVHCGIQQCPPGYTYDHKIPNEYHLHFVLGGAGSLEINGKRYDLKTDDIFLIPKGHPVLYNADHKNPWEYMWITFDGEMAEAYLSYVGISPQLPAIHSQIPNQLYLPMIHKILDTSELTFANEIKRVGYLYEILSTLIEMQNTIRTSKKNQYDYSIDTYVDYALQYIKLNYNSIKVQDIADYIGINRSYLTTIFKKQLHVSPQEYLMRYRLNIAANQLATTSLSIQEIATDIGYHNPLTFSKIFKQEFGVSPKHYREEKRQP</sequence>
<dbReference type="Pfam" id="PF02311">
    <property type="entry name" value="AraC_binding"/>
    <property type="match status" value="1"/>
</dbReference>
<evidence type="ECO:0000313" key="6">
    <source>
        <dbReference type="Proteomes" id="UP000231092"/>
    </source>
</evidence>
<keyword evidence="1" id="KW-0805">Transcription regulation</keyword>
<dbReference type="SMART" id="SM00342">
    <property type="entry name" value="HTH_ARAC"/>
    <property type="match status" value="1"/>
</dbReference>
<dbReference type="OrthoDB" id="9813413at2"/>
<dbReference type="Pfam" id="PF12833">
    <property type="entry name" value="HTH_18"/>
    <property type="match status" value="1"/>
</dbReference>
<name>A0A2M8Z973_9FIRM</name>
<evidence type="ECO:0000259" key="4">
    <source>
        <dbReference type="PROSITE" id="PS01124"/>
    </source>
</evidence>
<dbReference type="SUPFAM" id="SSF51215">
    <property type="entry name" value="Regulatory protein AraC"/>
    <property type="match status" value="1"/>
</dbReference>
<dbReference type="InterPro" id="IPR003313">
    <property type="entry name" value="AraC-bd"/>
</dbReference>
<evidence type="ECO:0000256" key="2">
    <source>
        <dbReference type="ARBA" id="ARBA00023125"/>
    </source>
</evidence>
<dbReference type="Gene3D" id="2.60.120.10">
    <property type="entry name" value="Jelly Rolls"/>
    <property type="match status" value="1"/>
</dbReference>
<dbReference type="InterPro" id="IPR009057">
    <property type="entry name" value="Homeodomain-like_sf"/>
</dbReference>
<dbReference type="Gene3D" id="1.10.10.60">
    <property type="entry name" value="Homeodomain-like"/>
    <property type="match status" value="2"/>
</dbReference>